<dbReference type="PANTHER" id="PTHR48079:SF6">
    <property type="entry name" value="NAD(P)-BINDING DOMAIN-CONTAINING PROTEIN-RELATED"/>
    <property type="match status" value="1"/>
</dbReference>
<gene>
    <name evidence="2" type="ORF">SAMN05216275_14225</name>
</gene>
<dbReference type="GO" id="GO:0004029">
    <property type="term" value="F:aldehyde dehydrogenase (NAD+) activity"/>
    <property type="evidence" value="ECO:0007669"/>
    <property type="project" value="TreeGrafter"/>
</dbReference>
<dbReference type="GO" id="GO:0005737">
    <property type="term" value="C:cytoplasm"/>
    <property type="evidence" value="ECO:0007669"/>
    <property type="project" value="TreeGrafter"/>
</dbReference>
<dbReference type="Proteomes" id="UP000199111">
    <property type="component" value="Unassembled WGS sequence"/>
</dbReference>
<evidence type="ECO:0000313" key="2">
    <source>
        <dbReference type="EMBL" id="SFK94248.1"/>
    </source>
</evidence>
<dbReference type="EMBL" id="FOQY01000042">
    <property type="protein sequence ID" value="SFK94248.1"/>
    <property type="molecule type" value="Genomic_DNA"/>
</dbReference>
<proteinExistence type="predicted"/>
<reference evidence="3" key="1">
    <citation type="submission" date="2016-10" db="EMBL/GenBank/DDBJ databases">
        <authorList>
            <person name="Varghese N."/>
            <person name="Submissions S."/>
        </authorList>
    </citation>
    <scope>NUCLEOTIDE SEQUENCE [LARGE SCALE GENOMIC DNA]</scope>
    <source>
        <strain evidence="3">CGMCC 4.2126</strain>
    </source>
</reference>
<dbReference type="PANTHER" id="PTHR48079">
    <property type="entry name" value="PROTEIN YEEZ"/>
    <property type="match status" value="1"/>
</dbReference>
<organism evidence="2 3">
    <name type="scientific">Streptosporangium canum</name>
    <dbReference type="NCBI Taxonomy" id="324952"/>
    <lineage>
        <taxon>Bacteria</taxon>
        <taxon>Bacillati</taxon>
        <taxon>Actinomycetota</taxon>
        <taxon>Actinomycetes</taxon>
        <taxon>Streptosporangiales</taxon>
        <taxon>Streptosporangiaceae</taxon>
        <taxon>Streptosporangium</taxon>
    </lineage>
</organism>
<dbReference type="AlphaFoldDB" id="A0A1I4DKT6"/>
<dbReference type="RefSeq" id="WP_093891539.1">
    <property type="nucleotide sequence ID" value="NZ_FOQY01000042.1"/>
</dbReference>
<accession>A0A1I4DKT6</accession>
<dbReference type="InterPro" id="IPR051783">
    <property type="entry name" value="NAD(P)-dependent_oxidoreduct"/>
</dbReference>
<sequence length="341" mass="35451">MRVLVTGASGFVGSHAVAALVAAGHEPLLLVRNPEKARKVLADVGVGGMVPLHEADIRDAEAVRNALEQCEAVIHAAAEIGVVSHAGDLVGTNVAGLKNVLGQAAALGLDPIVHVSTVAVFVPPVGPLITAESPLSAPRNAYGRTKVSGERYARRLQERGDPVTVVYPGGVAGPYQPSLDALMDGLRAGLAQGWPITAGGVCVLDVRDLATALARCLEPGRGPRRFMLGGHHLTWAELADACDEATGGRCRRFRVPAAALRGAAAVLDAVKRIRPIGYPLTRDAAEMMVTMVPTLDAPTLEALGMSLRPVRETIADSLRWLAEEGHLAPGKAGVPAGKVAR</sequence>
<dbReference type="SUPFAM" id="SSF51735">
    <property type="entry name" value="NAD(P)-binding Rossmann-fold domains"/>
    <property type="match status" value="1"/>
</dbReference>
<evidence type="ECO:0000313" key="3">
    <source>
        <dbReference type="Proteomes" id="UP000199111"/>
    </source>
</evidence>
<keyword evidence="3" id="KW-1185">Reference proteome</keyword>
<evidence type="ECO:0000259" key="1">
    <source>
        <dbReference type="Pfam" id="PF01370"/>
    </source>
</evidence>
<dbReference type="InterPro" id="IPR036291">
    <property type="entry name" value="NAD(P)-bd_dom_sf"/>
</dbReference>
<feature type="domain" description="NAD-dependent epimerase/dehydratase" evidence="1">
    <location>
        <begin position="3"/>
        <end position="228"/>
    </location>
</feature>
<protein>
    <submittedName>
        <fullName evidence="2">Nucleoside-diphosphate-sugar epimerase</fullName>
    </submittedName>
</protein>
<dbReference type="Gene3D" id="3.40.50.720">
    <property type="entry name" value="NAD(P)-binding Rossmann-like Domain"/>
    <property type="match status" value="1"/>
</dbReference>
<name>A0A1I4DKT6_9ACTN</name>
<dbReference type="GeneID" id="96303007"/>
<dbReference type="InterPro" id="IPR001509">
    <property type="entry name" value="Epimerase_deHydtase"/>
</dbReference>
<dbReference type="Pfam" id="PF01370">
    <property type="entry name" value="Epimerase"/>
    <property type="match status" value="1"/>
</dbReference>